<sequence>MFIRDFRRKFLGYDVSVEDYWLHYLEVSFEKSDSDTDHDWFERFIKRRCMDKKTALNWYQAKEVLKQRFDLASQTTPEIWFKNLINFMQDRCETLTQAMYRYRLFSLGAKVNIHDVVSTQLVK</sequence>
<name>A0A9P7BKW6_RHIOR</name>
<dbReference type="EMBL" id="JAANQT010004732">
    <property type="protein sequence ID" value="KAG1297407.1"/>
    <property type="molecule type" value="Genomic_DNA"/>
</dbReference>
<reference evidence="1" key="1">
    <citation type="journal article" date="2020" name="Microb. Genom.">
        <title>Genetic diversity of clinical and environmental Mucorales isolates obtained from an investigation of mucormycosis cases among solid organ transplant recipients.</title>
        <authorList>
            <person name="Nguyen M.H."/>
            <person name="Kaul D."/>
            <person name="Muto C."/>
            <person name="Cheng S.J."/>
            <person name="Richter R.A."/>
            <person name="Bruno V.M."/>
            <person name="Liu G."/>
            <person name="Beyhan S."/>
            <person name="Sundermann A.J."/>
            <person name="Mounaud S."/>
            <person name="Pasculle A.W."/>
            <person name="Nierman W.C."/>
            <person name="Driscoll E."/>
            <person name="Cumbie R."/>
            <person name="Clancy C.J."/>
            <person name="Dupont C.L."/>
        </authorList>
    </citation>
    <scope>NUCLEOTIDE SEQUENCE</scope>
    <source>
        <strain evidence="1">GL11</strain>
    </source>
</reference>
<proteinExistence type="predicted"/>
<evidence type="ECO:0000313" key="2">
    <source>
        <dbReference type="Proteomes" id="UP000716291"/>
    </source>
</evidence>
<protein>
    <submittedName>
        <fullName evidence="1">Uncharacterized protein</fullName>
    </submittedName>
</protein>
<evidence type="ECO:0000313" key="1">
    <source>
        <dbReference type="EMBL" id="KAG1297407.1"/>
    </source>
</evidence>
<comment type="caution">
    <text evidence="1">The sequence shown here is derived from an EMBL/GenBank/DDBJ whole genome shotgun (WGS) entry which is preliminary data.</text>
</comment>
<dbReference type="AlphaFoldDB" id="A0A9P7BKW6"/>
<keyword evidence="2" id="KW-1185">Reference proteome</keyword>
<organism evidence="1 2">
    <name type="scientific">Rhizopus oryzae</name>
    <name type="common">Mucormycosis agent</name>
    <name type="synonym">Rhizopus arrhizus var. delemar</name>
    <dbReference type="NCBI Taxonomy" id="64495"/>
    <lineage>
        <taxon>Eukaryota</taxon>
        <taxon>Fungi</taxon>
        <taxon>Fungi incertae sedis</taxon>
        <taxon>Mucoromycota</taxon>
        <taxon>Mucoromycotina</taxon>
        <taxon>Mucoromycetes</taxon>
        <taxon>Mucorales</taxon>
        <taxon>Mucorineae</taxon>
        <taxon>Rhizopodaceae</taxon>
        <taxon>Rhizopus</taxon>
    </lineage>
</organism>
<accession>A0A9P7BKW6</accession>
<gene>
    <name evidence="1" type="ORF">G6F64_013067</name>
</gene>
<dbReference type="Proteomes" id="UP000716291">
    <property type="component" value="Unassembled WGS sequence"/>
</dbReference>